<evidence type="ECO:0000313" key="3">
    <source>
        <dbReference type="EMBL" id="GIE46912.1"/>
    </source>
</evidence>
<organism evidence="3 4">
    <name type="scientific">Actinoplanes nipponensis</name>
    <dbReference type="NCBI Taxonomy" id="135950"/>
    <lineage>
        <taxon>Bacteria</taxon>
        <taxon>Bacillati</taxon>
        <taxon>Actinomycetota</taxon>
        <taxon>Actinomycetes</taxon>
        <taxon>Micromonosporales</taxon>
        <taxon>Micromonosporaceae</taxon>
        <taxon>Actinoplanes</taxon>
    </lineage>
</organism>
<dbReference type="Gene3D" id="3.40.50.620">
    <property type="entry name" value="HUPs"/>
    <property type="match status" value="1"/>
</dbReference>
<protein>
    <recommendedName>
        <fullName evidence="2">UspA domain-containing protein</fullName>
    </recommendedName>
</protein>
<name>A0A919MJR1_9ACTN</name>
<evidence type="ECO:0000256" key="1">
    <source>
        <dbReference type="ARBA" id="ARBA00008791"/>
    </source>
</evidence>
<dbReference type="PRINTS" id="PR01438">
    <property type="entry name" value="UNVRSLSTRESS"/>
</dbReference>
<feature type="domain" description="UspA" evidence="2">
    <location>
        <begin position="17"/>
        <end position="70"/>
    </location>
</feature>
<sequence>MRDDGVPVTVLSSRTTTRNVPCQILDLAGSAGADMLVVGNSGHGSVVNFLLGSVATQLLRLSPLPILTVPSVARAQPPAEISHGWTAAGARLVMPHVPLGGPSVAVRRT</sequence>
<dbReference type="CDD" id="cd00293">
    <property type="entry name" value="USP-like"/>
    <property type="match status" value="1"/>
</dbReference>
<keyword evidence="4" id="KW-1185">Reference proteome</keyword>
<dbReference type="InterPro" id="IPR006015">
    <property type="entry name" value="Universal_stress_UspA"/>
</dbReference>
<comment type="caution">
    <text evidence="3">The sequence shown here is derived from an EMBL/GenBank/DDBJ whole genome shotgun (WGS) entry which is preliminary data.</text>
</comment>
<dbReference type="SUPFAM" id="SSF52402">
    <property type="entry name" value="Adenine nucleotide alpha hydrolases-like"/>
    <property type="match status" value="1"/>
</dbReference>
<gene>
    <name evidence="3" type="ORF">Ani05nite_04460</name>
</gene>
<reference evidence="3" key="1">
    <citation type="submission" date="2021-01" db="EMBL/GenBank/DDBJ databases">
        <title>Whole genome shotgun sequence of Actinoplanes nipponensis NBRC 14063.</title>
        <authorList>
            <person name="Komaki H."/>
            <person name="Tamura T."/>
        </authorList>
    </citation>
    <scope>NUCLEOTIDE SEQUENCE</scope>
    <source>
        <strain evidence="3">NBRC 14063</strain>
    </source>
</reference>
<accession>A0A919MJR1</accession>
<comment type="similarity">
    <text evidence="1">Belongs to the universal stress protein A family.</text>
</comment>
<dbReference type="Proteomes" id="UP000647172">
    <property type="component" value="Unassembled WGS sequence"/>
</dbReference>
<dbReference type="InterPro" id="IPR006016">
    <property type="entry name" value="UspA"/>
</dbReference>
<dbReference type="EMBL" id="BOMQ01000008">
    <property type="protein sequence ID" value="GIE46912.1"/>
    <property type="molecule type" value="Genomic_DNA"/>
</dbReference>
<proteinExistence type="inferred from homology"/>
<dbReference type="Pfam" id="PF00582">
    <property type="entry name" value="Usp"/>
    <property type="match status" value="1"/>
</dbReference>
<evidence type="ECO:0000259" key="2">
    <source>
        <dbReference type="Pfam" id="PF00582"/>
    </source>
</evidence>
<dbReference type="AlphaFoldDB" id="A0A919MJR1"/>
<evidence type="ECO:0000313" key="4">
    <source>
        <dbReference type="Proteomes" id="UP000647172"/>
    </source>
</evidence>
<dbReference type="InterPro" id="IPR014729">
    <property type="entry name" value="Rossmann-like_a/b/a_fold"/>
</dbReference>